<comment type="caution">
    <text evidence="4">Lacks conserved residue(s) required for the propagation of feature annotation.</text>
</comment>
<dbReference type="HOGENOM" id="CLU_012714_4_0_1"/>
<dbReference type="InParanoid" id="U3KNW4"/>
<dbReference type="AlphaFoldDB" id="U3KNW4"/>
<evidence type="ECO:0000256" key="3">
    <source>
        <dbReference type="PROSITE-ProRule" id="PRU00068"/>
    </source>
</evidence>
<evidence type="ECO:0000256" key="5">
    <source>
        <dbReference type="SAM" id="MobiDB-lite"/>
    </source>
</evidence>
<dbReference type="SUPFAM" id="SSF55486">
    <property type="entry name" value="Metalloproteases ('zincins'), catalytic domain"/>
    <property type="match status" value="1"/>
</dbReference>
<dbReference type="InterPro" id="IPR034027">
    <property type="entry name" value="Reprolysin_adamalysin"/>
</dbReference>
<dbReference type="Pfam" id="PF01562">
    <property type="entry name" value="Pep_M12B_propep"/>
    <property type="match status" value="1"/>
</dbReference>
<dbReference type="Proteomes" id="UP000001811">
    <property type="component" value="Chromosome 2"/>
</dbReference>
<dbReference type="GO" id="GO:0009897">
    <property type="term" value="C:external side of plasma membrane"/>
    <property type="evidence" value="ECO:0007669"/>
    <property type="project" value="TreeGrafter"/>
</dbReference>
<dbReference type="GO" id="GO:0008584">
    <property type="term" value="P:male gonad development"/>
    <property type="evidence" value="ECO:0007669"/>
    <property type="project" value="TreeGrafter"/>
</dbReference>
<keyword evidence="2 4" id="KW-1015">Disulfide bond</keyword>
<evidence type="ECO:0000313" key="10">
    <source>
        <dbReference type="Proteomes" id="UP000001811"/>
    </source>
</evidence>
<dbReference type="KEGG" id="ocu:100339207"/>
<evidence type="ECO:0000256" key="6">
    <source>
        <dbReference type="SAM" id="Phobius"/>
    </source>
</evidence>
<dbReference type="Gene3D" id="4.10.70.10">
    <property type="entry name" value="Disintegrin domain"/>
    <property type="match status" value="1"/>
</dbReference>
<dbReference type="GO" id="GO:0046872">
    <property type="term" value="F:metal ion binding"/>
    <property type="evidence" value="ECO:0007669"/>
    <property type="project" value="UniProtKB-KW"/>
</dbReference>
<dbReference type="EMBL" id="AAGW02011731">
    <property type="status" value="NOT_ANNOTATED_CDS"/>
    <property type="molecule type" value="Genomic_DNA"/>
</dbReference>
<dbReference type="SMART" id="SM00050">
    <property type="entry name" value="DISIN"/>
    <property type="match status" value="1"/>
</dbReference>
<evidence type="ECO:0000259" key="8">
    <source>
        <dbReference type="PROSITE" id="PS50215"/>
    </source>
</evidence>
<feature type="domain" description="Peptidase M12B" evidence="8">
    <location>
        <begin position="207"/>
        <end position="398"/>
    </location>
</feature>
<feature type="transmembrane region" description="Helical" evidence="6">
    <location>
        <begin position="686"/>
        <end position="707"/>
    </location>
</feature>
<feature type="binding site" evidence="4">
    <location>
        <position position="346"/>
    </location>
    <ligand>
        <name>Zn(2+)</name>
        <dbReference type="ChEBI" id="CHEBI:29105"/>
        <note>catalytic</note>
    </ligand>
</feature>
<feature type="region of interest" description="Disordered" evidence="5">
    <location>
        <begin position="659"/>
        <end position="681"/>
    </location>
</feature>
<dbReference type="PANTHER" id="PTHR11905:SF232">
    <property type="entry name" value="DISINTEGRIN AND METALLOPROTEINASE DOMAIN-CONTAINING PROTEIN 20"/>
    <property type="match status" value="1"/>
</dbReference>
<evidence type="ECO:0000313" key="9">
    <source>
        <dbReference type="Ensembl" id="ENSOCUP00000026924.1"/>
    </source>
</evidence>
<evidence type="ECO:0008006" key="11">
    <source>
        <dbReference type="Google" id="ProtNLM"/>
    </source>
</evidence>
<gene>
    <name evidence="9" type="primary">LOC100339207</name>
</gene>
<dbReference type="PaxDb" id="9986-ENSOCUP00000026924"/>
<dbReference type="SUPFAM" id="SSF57552">
    <property type="entry name" value="Blood coagulation inhibitor (disintegrin)"/>
    <property type="match status" value="1"/>
</dbReference>
<evidence type="ECO:0000256" key="1">
    <source>
        <dbReference type="ARBA" id="ARBA00004167"/>
    </source>
</evidence>
<dbReference type="Pfam" id="PF08516">
    <property type="entry name" value="ADAM_CR"/>
    <property type="match status" value="1"/>
</dbReference>
<accession>U3KNW4</accession>
<dbReference type="InterPro" id="IPR018358">
    <property type="entry name" value="Disintegrin_CS"/>
</dbReference>
<feature type="disulfide bond" evidence="4">
    <location>
        <begin position="359"/>
        <end position="364"/>
    </location>
</feature>
<reference evidence="9" key="2">
    <citation type="submission" date="2025-08" db="UniProtKB">
        <authorList>
            <consortium name="Ensembl"/>
        </authorList>
    </citation>
    <scope>IDENTIFICATION</scope>
    <source>
        <strain evidence="9">Thorbecke</strain>
    </source>
</reference>
<dbReference type="PANTHER" id="PTHR11905">
    <property type="entry name" value="ADAM A DISINTEGRIN AND METALLOPROTEASE DOMAIN"/>
    <property type="match status" value="1"/>
</dbReference>
<reference evidence="9" key="3">
    <citation type="submission" date="2025-09" db="UniProtKB">
        <authorList>
            <consortium name="Ensembl"/>
        </authorList>
    </citation>
    <scope>IDENTIFICATION</scope>
    <source>
        <strain evidence="9">Thorbecke</strain>
    </source>
</reference>
<evidence type="ECO:0000256" key="2">
    <source>
        <dbReference type="ARBA" id="ARBA00023157"/>
    </source>
</evidence>
<name>U3KNW4_RABIT</name>
<dbReference type="Pfam" id="PF01421">
    <property type="entry name" value="Reprolysin"/>
    <property type="match status" value="1"/>
</dbReference>
<feature type="active site" evidence="4">
    <location>
        <position position="343"/>
    </location>
</feature>
<evidence type="ECO:0000259" key="7">
    <source>
        <dbReference type="PROSITE" id="PS50214"/>
    </source>
</evidence>
<feature type="compositionally biased region" description="Basic and acidic residues" evidence="5">
    <location>
        <begin position="712"/>
        <end position="722"/>
    </location>
</feature>
<feature type="domain" description="Disintegrin" evidence="7">
    <location>
        <begin position="402"/>
        <end position="488"/>
    </location>
</feature>
<dbReference type="PROSITE" id="PS00427">
    <property type="entry name" value="DISINTEGRIN_1"/>
    <property type="match status" value="1"/>
</dbReference>
<feature type="binding site" evidence="4">
    <location>
        <position position="342"/>
    </location>
    <ligand>
        <name>Zn(2+)</name>
        <dbReference type="ChEBI" id="CHEBI:29105"/>
        <note>catalytic</note>
    </ligand>
</feature>
<dbReference type="GO" id="GO:0004222">
    <property type="term" value="F:metalloendopeptidase activity"/>
    <property type="evidence" value="ECO:0007669"/>
    <property type="project" value="InterPro"/>
</dbReference>
<dbReference type="InterPro" id="IPR006586">
    <property type="entry name" value="ADAM_Cys-rich"/>
</dbReference>
<dbReference type="PRINTS" id="PR00289">
    <property type="entry name" value="DISINTEGRIN"/>
</dbReference>
<dbReference type="Gene3D" id="3.40.390.10">
    <property type="entry name" value="Collagenase (Catalytic Domain)"/>
    <property type="match status" value="1"/>
</dbReference>
<feature type="region of interest" description="Disordered" evidence="5">
    <location>
        <begin position="711"/>
        <end position="743"/>
    </location>
</feature>
<feature type="disulfide bond" evidence="3">
    <location>
        <begin position="460"/>
        <end position="480"/>
    </location>
</feature>
<comment type="subcellular location">
    <subcellularLocation>
        <location evidence="1">Membrane</location>
        <topology evidence="1">Single-pass membrane protein</topology>
    </subcellularLocation>
</comment>
<dbReference type="Bgee" id="ENSOCUG00000029647">
    <property type="expression patterns" value="Expressed in testis and 2 other cell types or tissues"/>
</dbReference>
<keyword evidence="4" id="KW-0862">Zinc</keyword>
<dbReference type="GO" id="GO:0006508">
    <property type="term" value="P:proteolysis"/>
    <property type="evidence" value="ECO:0007669"/>
    <property type="project" value="InterPro"/>
</dbReference>
<keyword evidence="10" id="KW-1185">Reference proteome</keyword>
<dbReference type="OrthoDB" id="5951731at2759"/>
<dbReference type="CDD" id="cd04269">
    <property type="entry name" value="ZnMc_adamalysin_II_like"/>
    <property type="match status" value="1"/>
</dbReference>
<keyword evidence="6" id="KW-1133">Transmembrane helix</keyword>
<feature type="binding site" evidence="4">
    <location>
        <position position="352"/>
    </location>
    <ligand>
        <name>Zn(2+)</name>
        <dbReference type="ChEBI" id="CHEBI:29105"/>
        <note>catalytic</note>
    </ligand>
</feature>
<dbReference type="InterPro" id="IPR001590">
    <property type="entry name" value="Peptidase_M12B"/>
</dbReference>
<dbReference type="SMART" id="SM00608">
    <property type="entry name" value="ACR"/>
    <property type="match status" value="1"/>
</dbReference>
<dbReference type="Pfam" id="PF00200">
    <property type="entry name" value="Disintegrin"/>
    <property type="match status" value="1"/>
</dbReference>
<dbReference type="OMA" id="IVFPLCA"/>
<dbReference type="GeneTree" id="ENSGT00940000162672"/>
<evidence type="ECO:0000256" key="4">
    <source>
        <dbReference type="PROSITE-ProRule" id="PRU00276"/>
    </source>
</evidence>
<dbReference type="Ensembl" id="ENSOCUT00000033876.1">
    <property type="protein sequence ID" value="ENSOCUP00000026924.1"/>
    <property type="gene ID" value="ENSOCUG00000029647.1"/>
</dbReference>
<dbReference type="eggNOG" id="KOG3607">
    <property type="taxonomic scope" value="Eukaryota"/>
</dbReference>
<dbReference type="PROSITE" id="PS50214">
    <property type="entry name" value="DISINTEGRIN_2"/>
    <property type="match status" value="1"/>
</dbReference>
<reference evidence="9 10" key="1">
    <citation type="journal article" date="2011" name="Nature">
        <title>A high-resolution map of human evolutionary constraint using 29 mammals.</title>
        <authorList>
            <person name="Lindblad-Toh K."/>
            <person name="Garber M."/>
            <person name="Zuk O."/>
            <person name="Lin M.F."/>
            <person name="Parker B.J."/>
            <person name="Washietl S."/>
            <person name="Kheradpour P."/>
            <person name="Ernst J."/>
            <person name="Jordan G."/>
            <person name="Mauceli E."/>
            <person name="Ward L.D."/>
            <person name="Lowe C.B."/>
            <person name="Holloway A.K."/>
            <person name="Clamp M."/>
            <person name="Gnerre S."/>
            <person name="Alfoldi J."/>
            <person name="Beal K."/>
            <person name="Chang J."/>
            <person name="Clawson H."/>
            <person name="Cuff J."/>
            <person name="Di Palma F."/>
            <person name="Fitzgerald S."/>
            <person name="Flicek P."/>
            <person name="Guttman M."/>
            <person name="Hubisz M.J."/>
            <person name="Jaffe D.B."/>
            <person name="Jungreis I."/>
            <person name="Kent W.J."/>
            <person name="Kostka D."/>
            <person name="Lara M."/>
            <person name="Martins A.L."/>
            <person name="Massingham T."/>
            <person name="Moltke I."/>
            <person name="Raney B.J."/>
            <person name="Rasmussen M.D."/>
            <person name="Robinson J."/>
            <person name="Stark A."/>
            <person name="Vilella A.J."/>
            <person name="Wen J."/>
            <person name="Xie X."/>
            <person name="Zody M.C."/>
            <person name="Baldwin J."/>
            <person name="Bloom T."/>
            <person name="Chin C.W."/>
            <person name="Heiman D."/>
            <person name="Nicol R."/>
            <person name="Nusbaum C."/>
            <person name="Young S."/>
            <person name="Wilkinson J."/>
            <person name="Worley K.C."/>
            <person name="Kovar C.L."/>
            <person name="Muzny D.M."/>
            <person name="Gibbs R.A."/>
            <person name="Cree A."/>
            <person name="Dihn H.H."/>
            <person name="Fowler G."/>
            <person name="Jhangiani S."/>
            <person name="Joshi V."/>
            <person name="Lee S."/>
            <person name="Lewis L.R."/>
            <person name="Nazareth L.V."/>
            <person name="Okwuonu G."/>
            <person name="Santibanez J."/>
            <person name="Warren W.C."/>
            <person name="Mardis E.R."/>
            <person name="Weinstock G.M."/>
            <person name="Wilson R.K."/>
            <person name="Delehaunty K."/>
            <person name="Dooling D."/>
            <person name="Fronik C."/>
            <person name="Fulton L."/>
            <person name="Fulton B."/>
            <person name="Graves T."/>
            <person name="Minx P."/>
            <person name="Sodergren E."/>
            <person name="Birney E."/>
            <person name="Margulies E.H."/>
            <person name="Herrero J."/>
            <person name="Green E.D."/>
            <person name="Haussler D."/>
            <person name="Siepel A."/>
            <person name="Goldman N."/>
            <person name="Pollard K.S."/>
            <person name="Pedersen J.S."/>
            <person name="Lander E.S."/>
            <person name="Kellis M."/>
        </authorList>
    </citation>
    <scope>NUCLEOTIDE SEQUENCE [LARGE SCALE GENOMIC DNA]</scope>
    <source>
        <strain evidence="9 10">Thorbecke inbred</strain>
    </source>
</reference>
<dbReference type="FunFam" id="4.10.70.10:FF:000001">
    <property type="entry name" value="Disintegrin and metalloproteinase domain-containing protein 22"/>
    <property type="match status" value="1"/>
</dbReference>
<sequence>MAVAEVLVHVRITLLTLWLGVFPFISGWPQKGHSQYHSHPEVVIPLRITGTGKGMKTPGWLSYSLHFGGQRHIIHMKVKRFLVSRHFPVFTYTDQGALQEDQPYVQSDCYYHGYVEGEPESIVALSSCFGGFQGMLQISDIVYEMKPKRFSATHEHLIYRLHYNETELPSMKCGLTEEQIAQQLVFHETNNVPLKQSNYEGWWTYKRAVEFFVAVDHQRFIYQNRNASVVLQEVFIIVNEIDGLYAAIEVDFILCALAIWTERNPIRSENPERLVDLFCEWKSISVNRRITNDVGHLFIRQSFGSKFGAATLFGMCYSNLNCGVDSFMLDEQYFRFAHSVSHEIGHNFGMRHDGADCTCGKSHCLMSEGESFARSFSNCSYAAFQAVLYGSTCLYNAPSLLKDICGNGIPETGEQCDCGTFQMCTNDPCCQTNCTLTPGAVCGFGLCCKDCQFRASGELCREKENECDLPEWCNGEQHECPEDVFMQHGYNCSVTGVCFNKTCHVRNEQCRQVFGMEAKDADEACYRAVNTLGDRFGNCGNDSKKYTACNSSDILCGRIQCENVKDVPDLADHTTVVLSHVGNHDCWGTEFHFGMTGSDIGVVKDGTECGDKSICMHRRCVPVGKQRCSAKGQCNDKGVCNNKQHCHCDSKWAPPYCEEKGNGGSSDSGPPPPRVKEESPTRGNNLTLLFLIPLLLLLLLLGLIIFLSTKRKASEREEKKNEAPSQKAQDAEAPPQETDTKAT</sequence>
<dbReference type="FunCoup" id="U3KNW4">
    <property type="interactions" value="9"/>
</dbReference>
<proteinExistence type="predicted"/>
<dbReference type="GeneID" id="100339207"/>
<dbReference type="InterPro" id="IPR002870">
    <property type="entry name" value="Peptidase_M12B_N"/>
</dbReference>
<keyword evidence="4" id="KW-0479">Metal-binding</keyword>
<dbReference type="GO" id="GO:1990913">
    <property type="term" value="C:sperm head plasma membrane"/>
    <property type="evidence" value="ECO:0007669"/>
    <property type="project" value="TreeGrafter"/>
</dbReference>
<dbReference type="InterPro" id="IPR024079">
    <property type="entry name" value="MetalloPept_cat_dom_sf"/>
</dbReference>
<organism evidence="9 10">
    <name type="scientific">Oryctolagus cuniculus</name>
    <name type="common">Rabbit</name>
    <dbReference type="NCBI Taxonomy" id="9986"/>
    <lineage>
        <taxon>Eukaryota</taxon>
        <taxon>Metazoa</taxon>
        <taxon>Chordata</taxon>
        <taxon>Craniata</taxon>
        <taxon>Vertebrata</taxon>
        <taxon>Euteleostomi</taxon>
        <taxon>Mammalia</taxon>
        <taxon>Eutheria</taxon>
        <taxon>Euarchontoglires</taxon>
        <taxon>Glires</taxon>
        <taxon>Lagomorpha</taxon>
        <taxon>Leporidae</taxon>
        <taxon>Oryctolagus</taxon>
    </lineage>
</organism>
<keyword evidence="6" id="KW-0472">Membrane</keyword>
<dbReference type="InterPro" id="IPR001762">
    <property type="entry name" value="Disintegrin_dom"/>
</dbReference>
<dbReference type="InterPro" id="IPR036436">
    <property type="entry name" value="Disintegrin_dom_sf"/>
</dbReference>
<keyword evidence="6" id="KW-0812">Transmembrane</keyword>
<dbReference type="SMR" id="U3KNW4"/>
<protein>
    <recommendedName>
        <fullName evidence="11">ADAM metallopeptidase domain 20</fullName>
    </recommendedName>
</protein>
<dbReference type="PROSITE" id="PS50215">
    <property type="entry name" value="ADAM_MEPRO"/>
    <property type="match status" value="1"/>
</dbReference>